<proteinExistence type="predicted"/>
<dbReference type="PANTHER" id="PTHR12705">
    <property type="entry name" value="ORIGIN RECOGNITION COMPLEX SUBUNIT 5"/>
    <property type="match status" value="1"/>
</dbReference>
<dbReference type="SUPFAM" id="SSF52540">
    <property type="entry name" value="P-loop containing nucleoside triphosphate hydrolases"/>
    <property type="match status" value="1"/>
</dbReference>
<dbReference type="GO" id="GO:0006270">
    <property type="term" value="P:DNA replication initiation"/>
    <property type="evidence" value="ECO:0007669"/>
    <property type="project" value="TreeGrafter"/>
</dbReference>
<dbReference type="AlphaFoldDB" id="A0A7S1TE46"/>
<dbReference type="Pfam" id="PF14630">
    <property type="entry name" value="ORC5_C"/>
    <property type="match status" value="1"/>
</dbReference>
<dbReference type="EMBL" id="HBGH01010081">
    <property type="protein sequence ID" value="CAD9233461.1"/>
    <property type="molecule type" value="Transcribed_RNA"/>
</dbReference>
<protein>
    <recommendedName>
        <fullName evidence="2">Origin recognition complex subunit 5 C-terminal domain-containing protein</fullName>
    </recommendedName>
</protein>
<gene>
    <name evidence="3" type="ORF">CCAE0312_LOCUS5547</name>
</gene>
<sequence length="463" mass="52015">MKEMKDGLVGRDWQIRQVTGWFQRRLLGCEDVGVLVLSGWTSTGKSTVLNAVAEAEGVRVVVLDVVLAGSERGLTEWVWSALDGNEDASGREGPRRCRFDHIMDVADAWMMGKTSLENGEVHPQSRSVSGNGLVPMFPPPIALVLERAERLQMPMYRDDILESVMTMFGKLPGDRVLPVVVTSRWIAPLWSGSVLPRCTVVEFPGYSRDETHKILLKMHPASSDIERELLEGFLKLLLDVVYHACTDVRELSRFCSVLFPTYLDAGRKSSWSPSELYQSVLPFLQSALDNLYRERIDVARGDPSTALCDGNSDGLQFPLCVKYLLIGAFLASTNPPQHDRRYFTKDRTRQSRSRRRTISHKSSSLPSATSQPYKRQSFSLQRLLAITESLTLDQRDPNPLPLTLFGTSLLTHIADLTHLHLLTINPHLTEPTLTCNAPESLIHHLATHLQLDLAYFLHHDPQV</sequence>
<accession>A0A7S1TE46</accession>
<reference evidence="3" key="1">
    <citation type="submission" date="2021-01" db="EMBL/GenBank/DDBJ databases">
        <authorList>
            <person name="Corre E."/>
            <person name="Pelletier E."/>
            <person name="Niang G."/>
            <person name="Scheremetjew M."/>
            <person name="Finn R."/>
            <person name="Kale V."/>
            <person name="Holt S."/>
            <person name="Cochrane G."/>
            <person name="Meng A."/>
            <person name="Brown T."/>
            <person name="Cohen L."/>
        </authorList>
    </citation>
    <scope>NUCLEOTIDE SEQUENCE</scope>
    <source>
        <strain evidence="3">SAG 36.94</strain>
    </source>
</reference>
<dbReference type="GO" id="GO:0003688">
    <property type="term" value="F:DNA replication origin binding"/>
    <property type="evidence" value="ECO:0007669"/>
    <property type="project" value="TreeGrafter"/>
</dbReference>
<dbReference type="InterPro" id="IPR047088">
    <property type="entry name" value="ORC5_C"/>
</dbReference>
<dbReference type="PANTHER" id="PTHR12705:SF0">
    <property type="entry name" value="ORIGIN RECOGNITION COMPLEX SUBUNIT 5"/>
    <property type="match status" value="1"/>
</dbReference>
<feature type="compositionally biased region" description="Polar residues" evidence="1">
    <location>
        <begin position="360"/>
        <end position="374"/>
    </location>
</feature>
<feature type="region of interest" description="Disordered" evidence="1">
    <location>
        <begin position="339"/>
        <end position="374"/>
    </location>
</feature>
<feature type="compositionally biased region" description="Basic residues" evidence="1">
    <location>
        <begin position="350"/>
        <end position="359"/>
    </location>
</feature>
<evidence type="ECO:0000256" key="1">
    <source>
        <dbReference type="SAM" id="MobiDB-lite"/>
    </source>
</evidence>
<feature type="compositionally biased region" description="Basic and acidic residues" evidence="1">
    <location>
        <begin position="339"/>
        <end position="349"/>
    </location>
</feature>
<dbReference type="InterPro" id="IPR020796">
    <property type="entry name" value="ORC5"/>
</dbReference>
<organism evidence="3">
    <name type="scientific">Compsopogon caeruleus</name>
    <dbReference type="NCBI Taxonomy" id="31354"/>
    <lineage>
        <taxon>Eukaryota</taxon>
        <taxon>Rhodophyta</taxon>
        <taxon>Compsopogonophyceae</taxon>
        <taxon>Compsopogonales</taxon>
        <taxon>Compsopogonaceae</taxon>
        <taxon>Compsopogon</taxon>
    </lineage>
</organism>
<evidence type="ECO:0000259" key="2">
    <source>
        <dbReference type="Pfam" id="PF14630"/>
    </source>
</evidence>
<evidence type="ECO:0000313" key="3">
    <source>
        <dbReference type="EMBL" id="CAD9233461.1"/>
    </source>
</evidence>
<dbReference type="InterPro" id="IPR027417">
    <property type="entry name" value="P-loop_NTPase"/>
</dbReference>
<feature type="domain" description="Origin recognition complex subunit 5 C-terminal" evidence="2">
    <location>
        <begin position="318"/>
        <end position="457"/>
    </location>
</feature>
<name>A0A7S1TE46_9RHOD</name>
<dbReference type="GO" id="GO:0005664">
    <property type="term" value="C:nuclear origin of replication recognition complex"/>
    <property type="evidence" value="ECO:0007669"/>
    <property type="project" value="TreeGrafter"/>
</dbReference>